<dbReference type="PANTHER" id="PTHR48094">
    <property type="entry name" value="PROTEIN/NUCLEIC ACID DEGLYCASE DJ-1-RELATED"/>
    <property type="match status" value="1"/>
</dbReference>
<dbReference type="InterPro" id="IPR050325">
    <property type="entry name" value="Prot/Nucl_acid_deglycase"/>
</dbReference>
<dbReference type="AlphaFoldDB" id="A0A6V8SKR5"/>
<organism evidence="2 3">
    <name type="scientific">Clostridium fungisolvens</name>
    <dbReference type="NCBI Taxonomy" id="1604897"/>
    <lineage>
        <taxon>Bacteria</taxon>
        <taxon>Bacillati</taxon>
        <taxon>Bacillota</taxon>
        <taxon>Clostridia</taxon>
        <taxon>Eubacteriales</taxon>
        <taxon>Clostridiaceae</taxon>
        <taxon>Clostridium</taxon>
    </lineage>
</organism>
<dbReference type="SUPFAM" id="SSF52317">
    <property type="entry name" value="Class I glutamine amidotransferase-like"/>
    <property type="match status" value="1"/>
</dbReference>
<name>A0A6V8SKR5_9CLOT</name>
<dbReference type="EMBL" id="BLZR01000001">
    <property type="protein sequence ID" value="GFP77145.1"/>
    <property type="molecule type" value="Genomic_DNA"/>
</dbReference>
<dbReference type="GO" id="GO:0005737">
    <property type="term" value="C:cytoplasm"/>
    <property type="evidence" value="ECO:0007669"/>
    <property type="project" value="TreeGrafter"/>
</dbReference>
<dbReference type="CDD" id="cd03135">
    <property type="entry name" value="GATase1_DJ-1"/>
    <property type="match status" value="1"/>
</dbReference>
<dbReference type="Pfam" id="PF01965">
    <property type="entry name" value="DJ-1_PfpI"/>
    <property type="match status" value="1"/>
</dbReference>
<dbReference type="InterPro" id="IPR006287">
    <property type="entry name" value="DJ-1"/>
</dbReference>
<dbReference type="InterPro" id="IPR029062">
    <property type="entry name" value="Class_I_gatase-like"/>
</dbReference>
<dbReference type="RefSeq" id="WP_183278530.1">
    <property type="nucleotide sequence ID" value="NZ_BLZR01000001.1"/>
</dbReference>
<sequence length="186" mass="20384">MKKVLVLLAEGFEEIEALTVVDVLRRANVECQTCSIKDKEVSGSHDILVLADMTLENEDLNSYDAIVLPGGMPGASNLKENIRVIELVKDYYASGKIVAAICAAPIVLAKAGIIDGKLLTSYPSFDKQLEHCIYKDELVVVDGNIITSRGPATTLPFAFKLLEKLGYEQEANDLKEGMMFNFLLSQ</sequence>
<dbReference type="Proteomes" id="UP000580568">
    <property type="component" value="Unassembled WGS sequence"/>
</dbReference>
<evidence type="ECO:0000313" key="3">
    <source>
        <dbReference type="Proteomes" id="UP000580568"/>
    </source>
</evidence>
<evidence type="ECO:0000313" key="2">
    <source>
        <dbReference type="EMBL" id="GFP77145.1"/>
    </source>
</evidence>
<keyword evidence="3" id="KW-1185">Reference proteome</keyword>
<accession>A0A6V8SKR5</accession>
<dbReference type="Gene3D" id="3.40.50.880">
    <property type="match status" value="1"/>
</dbReference>
<proteinExistence type="predicted"/>
<evidence type="ECO:0000259" key="1">
    <source>
        <dbReference type="Pfam" id="PF01965"/>
    </source>
</evidence>
<protein>
    <submittedName>
        <fullName evidence="2">Protein/nucleic acid deglycase 3</fullName>
    </submittedName>
</protein>
<comment type="caution">
    <text evidence="2">The sequence shown here is derived from an EMBL/GenBank/DDBJ whole genome shotgun (WGS) entry which is preliminary data.</text>
</comment>
<dbReference type="InterPro" id="IPR002818">
    <property type="entry name" value="DJ-1/PfpI"/>
</dbReference>
<reference evidence="2 3" key="1">
    <citation type="submission" date="2020-07" db="EMBL/GenBank/DDBJ databases">
        <title>A new beta-1,3-glucan-decomposing anaerobic bacterium isolated from anoxic soil subjected to biological soil disinfestation.</title>
        <authorList>
            <person name="Ueki A."/>
            <person name="Tonouchi A."/>
        </authorList>
    </citation>
    <scope>NUCLEOTIDE SEQUENCE [LARGE SCALE GENOMIC DNA]</scope>
    <source>
        <strain evidence="2 3">TW1</strain>
    </source>
</reference>
<dbReference type="PANTHER" id="PTHR48094:SF12">
    <property type="entry name" value="PARKINSON DISEASE PROTEIN 7 HOMOLOG"/>
    <property type="match status" value="1"/>
</dbReference>
<gene>
    <name evidence="2" type="ORF">bsdtw1_03259</name>
</gene>
<dbReference type="NCBIfam" id="TIGR01383">
    <property type="entry name" value="not_thiJ"/>
    <property type="match status" value="1"/>
</dbReference>
<feature type="domain" description="DJ-1/PfpI" evidence="1">
    <location>
        <begin position="2"/>
        <end position="163"/>
    </location>
</feature>